<dbReference type="AlphaFoldDB" id="A0A841BME6"/>
<dbReference type="PROSITE" id="PS50977">
    <property type="entry name" value="HTH_TETR_2"/>
    <property type="match status" value="1"/>
</dbReference>
<dbReference type="InterPro" id="IPR004111">
    <property type="entry name" value="Repressor_TetR_C"/>
</dbReference>
<evidence type="ECO:0000259" key="5">
    <source>
        <dbReference type="PROSITE" id="PS50977"/>
    </source>
</evidence>
<evidence type="ECO:0000256" key="2">
    <source>
        <dbReference type="ARBA" id="ARBA00023125"/>
    </source>
</evidence>
<dbReference type="Gene3D" id="1.10.357.10">
    <property type="entry name" value="Tetracycline Repressor, domain 2"/>
    <property type="match status" value="1"/>
</dbReference>
<dbReference type="Gene3D" id="1.10.10.60">
    <property type="entry name" value="Homeodomain-like"/>
    <property type="match status" value="1"/>
</dbReference>
<feature type="DNA-binding region" description="H-T-H motif" evidence="4">
    <location>
        <begin position="46"/>
        <end position="65"/>
    </location>
</feature>
<dbReference type="RefSeq" id="WP_221469796.1">
    <property type="nucleotide sequence ID" value="NZ_JACHMN010000002.1"/>
</dbReference>
<sequence>MSLIDPTVLWAPPAPRRLGRPAAYSREAIVAAAIAIADADGLPALSMRRVAGEIGAGTMSLYSHVPDKEHLIELMVDAVIAEATQIPPSGDPIDDLVHYARQQRALFLGHRWLTAALAVRQTLGPNGLTTLDNALALLAPVDLPPSSKMEAFALLTGFVSTYVGYELAQSEMGRSTAEAQAAQAAYLTGAATSGHYPHLTAAFAAMGAAAQAPPDPEETFERLARRILAGLLTPPEL</sequence>
<keyword evidence="3" id="KW-0804">Transcription</keyword>
<dbReference type="GO" id="GO:0045892">
    <property type="term" value="P:negative regulation of DNA-templated transcription"/>
    <property type="evidence" value="ECO:0007669"/>
    <property type="project" value="InterPro"/>
</dbReference>
<dbReference type="SUPFAM" id="SSF46689">
    <property type="entry name" value="Homeodomain-like"/>
    <property type="match status" value="1"/>
</dbReference>
<dbReference type="InterPro" id="IPR009057">
    <property type="entry name" value="Homeodomain-like_sf"/>
</dbReference>
<feature type="domain" description="HTH tetR-type" evidence="5">
    <location>
        <begin position="23"/>
        <end position="83"/>
    </location>
</feature>
<evidence type="ECO:0000256" key="4">
    <source>
        <dbReference type="PROSITE-ProRule" id="PRU00335"/>
    </source>
</evidence>
<keyword evidence="1" id="KW-0805">Transcription regulation</keyword>
<evidence type="ECO:0000256" key="1">
    <source>
        <dbReference type="ARBA" id="ARBA00023015"/>
    </source>
</evidence>
<dbReference type="Proteomes" id="UP000587527">
    <property type="component" value="Unassembled WGS sequence"/>
</dbReference>
<dbReference type="GO" id="GO:0003700">
    <property type="term" value="F:DNA-binding transcription factor activity"/>
    <property type="evidence" value="ECO:0007669"/>
    <property type="project" value="TreeGrafter"/>
</dbReference>
<dbReference type="PANTHER" id="PTHR30055:SF151">
    <property type="entry name" value="TRANSCRIPTIONAL REGULATORY PROTEIN"/>
    <property type="match status" value="1"/>
</dbReference>
<name>A0A841BME6_9ACTN</name>
<dbReference type="PANTHER" id="PTHR30055">
    <property type="entry name" value="HTH-TYPE TRANSCRIPTIONAL REGULATOR RUTR"/>
    <property type="match status" value="1"/>
</dbReference>
<comment type="caution">
    <text evidence="6">The sequence shown here is derived from an EMBL/GenBank/DDBJ whole genome shotgun (WGS) entry which is preliminary data.</text>
</comment>
<dbReference type="Pfam" id="PF02909">
    <property type="entry name" value="TetR_C_1"/>
    <property type="match status" value="1"/>
</dbReference>
<proteinExistence type="predicted"/>
<accession>A0A841BME6</accession>
<evidence type="ECO:0000256" key="3">
    <source>
        <dbReference type="ARBA" id="ARBA00023163"/>
    </source>
</evidence>
<dbReference type="InterPro" id="IPR050109">
    <property type="entry name" value="HTH-type_TetR-like_transc_reg"/>
</dbReference>
<dbReference type="InterPro" id="IPR036271">
    <property type="entry name" value="Tet_transcr_reg_TetR-rel_C_sf"/>
</dbReference>
<organism evidence="6 7">
    <name type="scientific">Allocatelliglobosispora scoriae</name>
    <dbReference type="NCBI Taxonomy" id="643052"/>
    <lineage>
        <taxon>Bacteria</taxon>
        <taxon>Bacillati</taxon>
        <taxon>Actinomycetota</taxon>
        <taxon>Actinomycetes</taxon>
        <taxon>Micromonosporales</taxon>
        <taxon>Micromonosporaceae</taxon>
        <taxon>Allocatelliglobosispora</taxon>
    </lineage>
</organism>
<dbReference type="SUPFAM" id="SSF48498">
    <property type="entry name" value="Tetracyclin repressor-like, C-terminal domain"/>
    <property type="match status" value="1"/>
</dbReference>
<dbReference type="GO" id="GO:0000976">
    <property type="term" value="F:transcription cis-regulatory region binding"/>
    <property type="evidence" value="ECO:0007669"/>
    <property type="project" value="TreeGrafter"/>
</dbReference>
<dbReference type="InterPro" id="IPR001647">
    <property type="entry name" value="HTH_TetR"/>
</dbReference>
<evidence type="ECO:0000313" key="7">
    <source>
        <dbReference type="Proteomes" id="UP000587527"/>
    </source>
</evidence>
<reference evidence="6 7" key="1">
    <citation type="submission" date="2020-08" db="EMBL/GenBank/DDBJ databases">
        <title>Sequencing the genomes of 1000 actinobacteria strains.</title>
        <authorList>
            <person name="Klenk H.-P."/>
        </authorList>
    </citation>
    <scope>NUCLEOTIDE SEQUENCE [LARGE SCALE GENOMIC DNA]</scope>
    <source>
        <strain evidence="6 7">DSM 45362</strain>
    </source>
</reference>
<keyword evidence="7" id="KW-1185">Reference proteome</keyword>
<keyword evidence="2 4" id="KW-0238">DNA-binding</keyword>
<dbReference type="EMBL" id="JACHMN010000002">
    <property type="protein sequence ID" value="MBB5867932.1"/>
    <property type="molecule type" value="Genomic_DNA"/>
</dbReference>
<evidence type="ECO:0000313" key="6">
    <source>
        <dbReference type="EMBL" id="MBB5867932.1"/>
    </source>
</evidence>
<protein>
    <submittedName>
        <fullName evidence="6">AcrR family transcriptional regulator</fullName>
    </submittedName>
</protein>
<gene>
    <name evidence="6" type="ORF">F4553_001311</name>
</gene>